<dbReference type="Proteomes" id="UP000301870">
    <property type="component" value="Chromosome 13"/>
</dbReference>
<proteinExistence type="predicted"/>
<dbReference type="GO" id="GO:0016936">
    <property type="term" value="F:galactoside binding"/>
    <property type="evidence" value="ECO:0007669"/>
    <property type="project" value="TreeGrafter"/>
</dbReference>
<keyword evidence="1 3" id="KW-0430">Lectin</keyword>
<feature type="domain" description="Galectin" evidence="4">
    <location>
        <begin position="156"/>
        <end position="288"/>
    </location>
</feature>
<organism evidence="5 6">
    <name type="scientific">Spodoptera litura</name>
    <name type="common">Asian cotton leafworm</name>
    <dbReference type="NCBI Taxonomy" id="69820"/>
    <lineage>
        <taxon>Eukaryota</taxon>
        <taxon>Metazoa</taxon>
        <taxon>Ecdysozoa</taxon>
        <taxon>Arthropoda</taxon>
        <taxon>Hexapoda</taxon>
        <taxon>Insecta</taxon>
        <taxon>Pterygota</taxon>
        <taxon>Neoptera</taxon>
        <taxon>Endopterygota</taxon>
        <taxon>Lepidoptera</taxon>
        <taxon>Glossata</taxon>
        <taxon>Ditrysia</taxon>
        <taxon>Noctuoidea</taxon>
        <taxon>Noctuidae</taxon>
        <taxon>Amphipyrinae</taxon>
        <taxon>Spodoptera</taxon>
    </lineage>
</organism>
<protein>
    <recommendedName>
        <fullName evidence="3">Galectin</fullName>
    </recommendedName>
</protein>
<sequence length="308" mass="34394">MTTISNPTIPASFPIPFGVFPGRIFSVKGRTPANSKRFAINLQCGPKIYNDEVIAFHFNPRFDFNSLVRNHFGTSWGTEEVSSGVPMNQGECFEILIYCYYYSFKVEVNGKFVCEFDHRMSFRKITHIMVAGDVTIDAISFVGANTPQDPNLMVPCVVPVPGSMQPGRAIRVKGTTPSGAKRFAINLQCGPKLYPDEDIAFHFNPRFYQGAIVRNNFGCSAWGPEETQGPLPLSSGLPFEVIIHCYQDSFKVLLNGQQVCEFSHRIPIQRITHVMVDGDAIIFQIDFEVPEHPSEPPPTRCCEVSGPY</sequence>
<dbReference type="SMART" id="SM00276">
    <property type="entry name" value="GLECT"/>
    <property type="match status" value="2"/>
</dbReference>
<keyword evidence="2" id="KW-0677">Repeat</keyword>
<evidence type="ECO:0000313" key="6">
    <source>
        <dbReference type="RefSeq" id="XP_022819247.1"/>
    </source>
</evidence>
<dbReference type="RefSeq" id="XP_022819247.1">
    <property type="nucleotide sequence ID" value="XM_022963479.1"/>
</dbReference>
<dbReference type="GO" id="GO:0030246">
    <property type="term" value="F:carbohydrate binding"/>
    <property type="evidence" value="ECO:0007669"/>
    <property type="project" value="UniProtKB-UniRule"/>
</dbReference>
<keyword evidence="5" id="KW-1185">Reference proteome</keyword>
<dbReference type="KEGG" id="sliu:111351523"/>
<dbReference type="InterPro" id="IPR013320">
    <property type="entry name" value="ConA-like_dom_sf"/>
</dbReference>
<name>A0A9J7DZR3_SPOLT</name>
<dbReference type="Gene3D" id="2.60.120.200">
    <property type="match status" value="2"/>
</dbReference>
<dbReference type="SUPFAM" id="SSF49899">
    <property type="entry name" value="Concanavalin A-like lectins/glucanases"/>
    <property type="match status" value="2"/>
</dbReference>
<dbReference type="PANTHER" id="PTHR11346">
    <property type="entry name" value="GALECTIN"/>
    <property type="match status" value="1"/>
</dbReference>
<evidence type="ECO:0000259" key="4">
    <source>
        <dbReference type="PROSITE" id="PS51304"/>
    </source>
</evidence>
<dbReference type="FunFam" id="2.60.120.200:FF:000124">
    <property type="entry name" value="Galectin-4"/>
    <property type="match status" value="2"/>
</dbReference>
<dbReference type="PROSITE" id="PS51304">
    <property type="entry name" value="GALECTIN"/>
    <property type="match status" value="2"/>
</dbReference>
<dbReference type="SMR" id="A0A9J7DZR3"/>
<accession>A0A9J7DZR3</accession>
<evidence type="ECO:0000256" key="1">
    <source>
        <dbReference type="ARBA" id="ARBA00022734"/>
    </source>
</evidence>
<dbReference type="OrthoDB" id="7770779at2759"/>
<evidence type="ECO:0000313" key="5">
    <source>
        <dbReference type="Proteomes" id="UP000301870"/>
    </source>
</evidence>
<dbReference type="InterPro" id="IPR001079">
    <property type="entry name" value="Galectin_CRD"/>
</dbReference>
<dbReference type="Pfam" id="PF00337">
    <property type="entry name" value="Gal-bind_lectin"/>
    <property type="match status" value="2"/>
</dbReference>
<dbReference type="CDD" id="cd00070">
    <property type="entry name" value="GLECT"/>
    <property type="match status" value="2"/>
</dbReference>
<gene>
    <name evidence="6" type="primary">LOC111351523</name>
</gene>
<evidence type="ECO:0000256" key="2">
    <source>
        <dbReference type="ARBA" id="ARBA00022737"/>
    </source>
</evidence>
<evidence type="ECO:0000256" key="3">
    <source>
        <dbReference type="RuleBase" id="RU102079"/>
    </source>
</evidence>
<reference evidence="6" key="1">
    <citation type="submission" date="2025-08" db="UniProtKB">
        <authorList>
            <consortium name="RefSeq"/>
        </authorList>
    </citation>
    <scope>IDENTIFICATION</scope>
    <source>
        <strain evidence="6">Ishihara</strain>
        <tissue evidence="6">Whole body</tissue>
    </source>
</reference>
<feature type="domain" description="Galectin" evidence="4">
    <location>
        <begin position="11"/>
        <end position="142"/>
    </location>
</feature>
<dbReference type="AlphaFoldDB" id="A0A9J7DZR3"/>
<dbReference type="GeneID" id="111351523"/>
<dbReference type="SMART" id="SM00908">
    <property type="entry name" value="Gal-bind_lectin"/>
    <property type="match status" value="2"/>
</dbReference>
<dbReference type="PANTHER" id="PTHR11346:SF176">
    <property type="entry name" value="32 KDA BETA-GALACTOSIDE-BINDING LECTIN LEC-3"/>
    <property type="match status" value="1"/>
</dbReference>
<dbReference type="InterPro" id="IPR044156">
    <property type="entry name" value="Galectin-like"/>
</dbReference>